<evidence type="ECO:0000256" key="10">
    <source>
        <dbReference type="ARBA" id="ARBA00023136"/>
    </source>
</evidence>
<dbReference type="GO" id="GO:0035091">
    <property type="term" value="F:phosphatidylinositol binding"/>
    <property type="evidence" value="ECO:0007669"/>
    <property type="project" value="InterPro"/>
</dbReference>
<keyword evidence="6" id="KW-0963">Cytoplasm</keyword>
<feature type="compositionally biased region" description="Polar residues" evidence="11">
    <location>
        <begin position="395"/>
        <end position="411"/>
    </location>
</feature>
<dbReference type="SUPFAM" id="SSF64268">
    <property type="entry name" value="PX domain"/>
    <property type="match status" value="1"/>
</dbReference>
<dbReference type="SUPFAM" id="SSF51735">
    <property type="entry name" value="NAD(P)-binding Rossmann-fold domains"/>
    <property type="match status" value="1"/>
</dbReference>
<dbReference type="InterPro" id="IPR015404">
    <property type="entry name" value="Vps5_C"/>
</dbReference>
<feature type="region of interest" description="Disordered" evidence="11">
    <location>
        <begin position="325"/>
        <end position="593"/>
    </location>
</feature>
<dbReference type="EMBL" id="OAPG01000019">
    <property type="protein sequence ID" value="SNX87377.1"/>
    <property type="molecule type" value="Genomic_DNA"/>
</dbReference>
<feature type="compositionally biased region" description="Low complexity" evidence="11">
    <location>
        <begin position="515"/>
        <end position="534"/>
    </location>
</feature>
<evidence type="ECO:0000256" key="6">
    <source>
        <dbReference type="ARBA" id="ARBA00022490"/>
    </source>
</evidence>
<accession>A0AAJ5C7W7</accession>
<evidence type="ECO:0000256" key="4">
    <source>
        <dbReference type="ARBA" id="ARBA00010883"/>
    </source>
</evidence>
<dbReference type="CDD" id="cd06861">
    <property type="entry name" value="PX_Vps5p"/>
    <property type="match status" value="1"/>
</dbReference>
<comment type="similarity">
    <text evidence="4">Belongs to the sorting nexin family.</text>
</comment>
<keyword evidence="14" id="KW-1185">Reference proteome</keyword>
<dbReference type="InterPro" id="IPR037868">
    <property type="entry name" value="PX_Vps5"/>
</dbReference>
<keyword evidence="5" id="KW-0813">Transport</keyword>
<evidence type="ECO:0000256" key="9">
    <source>
        <dbReference type="ARBA" id="ARBA00023034"/>
    </source>
</evidence>
<feature type="compositionally biased region" description="Polar residues" evidence="11">
    <location>
        <begin position="570"/>
        <end position="590"/>
    </location>
</feature>
<feature type="compositionally biased region" description="Basic and acidic residues" evidence="11">
    <location>
        <begin position="548"/>
        <end position="559"/>
    </location>
</feature>
<dbReference type="InterPro" id="IPR036291">
    <property type="entry name" value="NAD(P)-bd_dom_sf"/>
</dbReference>
<dbReference type="Gene3D" id="1.20.1270.60">
    <property type="entry name" value="Arfaptin homology (AH) domain/BAR domain"/>
    <property type="match status" value="1"/>
</dbReference>
<comment type="subcellular location">
    <subcellularLocation>
        <location evidence="2">Cytoplasm</location>
    </subcellularLocation>
    <subcellularLocation>
        <location evidence="3">Golgi apparatus</location>
    </subcellularLocation>
    <subcellularLocation>
        <location evidence="1">Membrane</location>
        <topology evidence="1">Peripheral membrane protein</topology>
        <orientation evidence="1">Cytoplasmic side</orientation>
    </subcellularLocation>
</comment>
<gene>
    <name evidence="13" type="ORF">MEPE_06087</name>
</gene>
<dbReference type="InterPro" id="IPR027267">
    <property type="entry name" value="AH/BAR_dom_sf"/>
</dbReference>
<dbReference type="InterPro" id="IPR036871">
    <property type="entry name" value="PX_dom_sf"/>
</dbReference>
<feature type="compositionally biased region" description="Basic and acidic residues" evidence="11">
    <location>
        <begin position="325"/>
        <end position="390"/>
    </location>
</feature>
<name>A0AAJ5C7W7_9BASI</name>
<dbReference type="FunFam" id="1.20.1270.60:FF:000022">
    <property type="entry name" value="Sorting nexin 3 protein"/>
    <property type="match status" value="1"/>
</dbReference>
<keyword evidence="9" id="KW-0333">Golgi apparatus</keyword>
<dbReference type="Pfam" id="PF09325">
    <property type="entry name" value="Vps5"/>
    <property type="match status" value="1"/>
</dbReference>
<feature type="compositionally biased region" description="Polar residues" evidence="11">
    <location>
        <begin position="1192"/>
        <end position="1206"/>
    </location>
</feature>
<dbReference type="Gene3D" id="3.40.50.720">
    <property type="entry name" value="NAD(P)-binding Rossmann-like Domain"/>
    <property type="match status" value="1"/>
</dbReference>
<evidence type="ECO:0000256" key="5">
    <source>
        <dbReference type="ARBA" id="ARBA00022448"/>
    </source>
</evidence>
<feature type="compositionally biased region" description="Basic and acidic residues" evidence="11">
    <location>
        <begin position="1243"/>
        <end position="1258"/>
    </location>
</feature>
<dbReference type="GO" id="GO:0015031">
    <property type="term" value="P:protein transport"/>
    <property type="evidence" value="ECO:0007669"/>
    <property type="project" value="UniProtKB-KW"/>
</dbReference>
<feature type="region of interest" description="Disordered" evidence="11">
    <location>
        <begin position="1143"/>
        <end position="1165"/>
    </location>
</feature>
<keyword evidence="10" id="KW-0472">Membrane</keyword>
<dbReference type="GO" id="GO:0005768">
    <property type="term" value="C:endosome"/>
    <property type="evidence" value="ECO:0007669"/>
    <property type="project" value="TreeGrafter"/>
</dbReference>
<dbReference type="GO" id="GO:0005829">
    <property type="term" value="C:cytosol"/>
    <property type="evidence" value="ECO:0007669"/>
    <property type="project" value="GOC"/>
</dbReference>
<dbReference type="GO" id="GO:0005794">
    <property type="term" value="C:Golgi apparatus"/>
    <property type="evidence" value="ECO:0007669"/>
    <property type="project" value="UniProtKB-SubCell"/>
</dbReference>
<evidence type="ECO:0000313" key="13">
    <source>
        <dbReference type="EMBL" id="SNX87377.1"/>
    </source>
</evidence>
<evidence type="ECO:0000256" key="1">
    <source>
        <dbReference type="ARBA" id="ARBA00004287"/>
    </source>
</evidence>
<dbReference type="InterPro" id="IPR001683">
    <property type="entry name" value="PX_dom"/>
</dbReference>
<dbReference type="CDD" id="cd05254">
    <property type="entry name" value="dTDP_HR_like_SDR_e"/>
    <property type="match status" value="1"/>
</dbReference>
<evidence type="ECO:0000259" key="12">
    <source>
        <dbReference type="PROSITE" id="PS50195"/>
    </source>
</evidence>
<evidence type="ECO:0000313" key="14">
    <source>
        <dbReference type="Proteomes" id="UP001294444"/>
    </source>
</evidence>
<proteinExistence type="inferred from homology"/>
<feature type="domain" description="PX" evidence="12">
    <location>
        <begin position="666"/>
        <end position="782"/>
    </location>
</feature>
<dbReference type="Pfam" id="PF04321">
    <property type="entry name" value="RmlD_sub_bind"/>
    <property type="match status" value="1"/>
</dbReference>
<organism evidence="13 14">
    <name type="scientific">Melanopsichium pennsylvanicum</name>
    <dbReference type="NCBI Taxonomy" id="63383"/>
    <lineage>
        <taxon>Eukaryota</taxon>
        <taxon>Fungi</taxon>
        <taxon>Dikarya</taxon>
        <taxon>Basidiomycota</taxon>
        <taxon>Ustilaginomycotina</taxon>
        <taxon>Ustilaginomycetes</taxon>
        <taxon>Ustilaginales</taxon>
        <taxon>Ustilaginaceae</taxon>
        <taxon>Melanopsichium</taxon>
    </lineage>
</organism>
<keyword evidence="7" id="KW-0597">Phosphoprotein</keyword>
<comment type="caution">
    <text evidence="13">The sequence shown here is derived from an EMBL/GenBank/DDBJ whole genome shotgun (WGS) entry which is preliminary data.</text>
</comment>
<sequence>MKVLITGASGLLGRAVHSQCLDKGYDTKALAFTRSDHAKQLIKLDLTDSAAVESCLREFQPDLIVHTAAERRPDVVEKDPAASHAINVDAPASIAKIASQLHKVPLLINISTDYVFDGSKPPYKVDDAPNPLNAYGVSKLQGERAVAENAKPGHFTNLRVPVLYGKTGTNEESAVNVLLDAIQPPAGSNDLKKCDAYAVRYPTNVGDVAKAILKLAVVHSSTSKPVPHTAHFSAKEAMTKYDMCMVLSRIANSVGFETRTDLLDPEYDVDPMAATARPRHCKLDTSVLEDYGVPVEYTEFEDWWRPYLQELYKLKQEEEARQAAEAEAKRLQEEEERKKREAEEDAERQRKAEEERRLAEEQAKAQREAEEQQDRKLREAEEADQKKAEPEAAQISANGAETVASSSTETPAETGAAISEAGEAPNGTDPGSPHPSFNSLKARPTPPATSGLPSPTSTHPPSSIKSGHRPDTPPPLNDAPSTVEILATDATPTGSVVEESPLNLAAARERQRLGSSLPQRSLSASSAARLTSLTDESTMFGGAARHPPHLDTAARHAKDDSDDDGYGQPSPRNNQSAFPSESTSSPNPASRVSADGTATLATASVASLGSFTPSKVYADADRASHPDSVATAAATAPPRLYHRPSFDLLQDARDREAYLRLHRRNHNFSIKVGDPQRIGDPMTAHIVYTVRTNTDHPRFRSSQFSSLRRYRDFRWLHAALVQNNPGIIVPPVPEKVSIGRFAAELVEARRIGLETCINKIANHALLQQDDDFRLFLESENFAADVKARDTVKGAIVTPEQKTYKSWGSALLGHVVPSTSSLSSGSLSAYSFEETDEWFTEQKVYLDSLENALKGMVKSVSALSNQRKAMVQNTHDLCQVLTTLSGSSLSRSLSTCFAGLAEVKRRAMELEDIQSESDVRQLGTTMYEYERVVGSVRKAFQIRAEVWAKSARCADELRKARSRFDKYKAVNPTSSGGQFQSLLAEVTEAETKALEAERLFDTVSARCKDEMERLDLERVLDFKRAVAIWVEDMIKRQEELVEEWVGYAELLGRQTGVKVLVTPTQDEGGEKGQHQGERQPLEMNVDQSEMSSTQTNIGTNTNGSVQPDLLTSHSLQNRLTESEAHTQQMAGGQVASEANLTTTDAQETGAQDPTAASEPSLSEQNQPTFAAVEDAHISSSLPDQTAVEPPHQPQSSEVYQVLSQGHSTDAAEIDVVESREKEKEQEEGEKENETNLPNDVVDAEQEKVKDRVSTNKGDDGLDMSGSIAVEKHTNVEETSLQSETKEEDHL</sequence>
<feature type="compositionally biased region" description="Polar residues" evidence="11">
    <location>
        <begin position="1156"/>
        <end position="1165"/>
    </location>
</feature>
<dbReference type="Gene3D" id="3.30.1520.10">
    <property type="entry name" value="Phox-like domain"/>
    <property type="match status" value="1"/>
</dbReference>
<feature type="region of interest" description="Disordered" evidence="11">
    <location>
        <begin position="1180"/>
        <end position="1289"/>
    </location>
</feature>
<evidence type="ECO:0000256" key="11">
    <source>
        <dbReference type="SAM" id="MobiDB-lite"/>
    </source>
</evidence>
<dbReference type="PROSITE" id="PS50195">
    <property type="entry name" value="PX"/>
    <property type="match status" value="1"/>
</dbReference>
<protein>
    <submittedName>
        <fullName evidence="13">Related to Vacuolar protein sorting-associated protein VPS5</fullName>
    </submittedName>
</protein>
<dbReference type="Proteomes" id="UP001294444">
    <property type="component" value="Unassembled WGS sequence"/>
</dbReference>
<keyword evidence="8" id="KW-0653">Protein transport</keyword>
<dbReference type="Pfam" id="PF00787">
    <property type="entry name" value="PX"/>
    <property type="match status" value="1"/>
</dbReference>
<dbReference type="GO" id="GO:0030904">
    <property type="term" value="C:retromer complex"/>
    <property type="evidence" value="ECO:0007669"/>
    <property type="project" value="UniProtKB-ARBA"/>
</dbReference>
<feature type="compositionally biased region" description="Polar residues" evidence="11">
    <location>
        <begin position="1084"/>
        <end position="1108"/>
    </location>
</feature>
<dbReference type="PANTHER" id="PTHR10555">
    <property type="entry name" value="SORTING NEXIN"/>
    <property type="match status" value="1"/>
</dbReference>
<evidence type="ECO:0000256" key="2">
    <source>
        <dbReference type="ARBA" id="ARBA00004496"/>
    </source>
</evidence>
<evidence type="ECO:0000256" key="7">
    <source>
        <dbReference type="ARBA" id="ARBA00022553"/>
    </source>
</evidence>
<evidence type="ECO:0000256" key="3">
    <source>
        <dbReference type="ARBA" id="ARBA00004555"/>
    </source>
</evidence>
<dbReference type="PANTHER" id="PTHR10555:SF170">
    <property type="entry name" value="FI18122P1"/>
    <property type="match status" value="1"/>
</dbReference>
<feature type="compositionally biased region" description="Low complexity" evidence="11">
    <location>
        <begin position="453"/>
        <end position="463"/>
    </location>
</feature>
<feature type="region of interest" description="Disordered" evidence="11">
    <location>
        <begin position="1083"/>
        <end position="1108"/>
    </location>
</feature>
<dbReference type="InterPro" id="IPR029903">
    <property type="entry name" value="RmlD-like-bd"/>
</dbReference>
<dbReference type="SMART" id="SM00312">
    <property type="entry name" value="PX"/>
    <property type="match status" value="1"/>
</dbReference>
<dbReference type="FunFam" id="3.40.50.720:FF:000357">
    <property type="entry name" value="Methionine adenosyltransferase 2 subunit beta"/>
    <property type="match status" value="1"/>
</dbReference>
<reference evidence="13" key="1">
    <citation type="submission" date="2023-10" db="EMBL/GenBank/DDBJ databases">
        <authorList>
            <person name="Guldener U."/>
        </authorList>
    </citation>
    <scope>NUCLEOTIDE SEQUENCE</scope>
    <source>
        <strain evidence="13">Mp4</strain>
    </source>
</reference>
<dbReference type="GO" id="GO:0045053">
    <property type="term" value="P:protein retention in Golgi apparatus"/>
    <property type="evidence" value="ECO:0007669"/>
    <property type="project" value="TreeGrafter"/>
</dbReference>
<evidence type="ECO:0000256" key="8">
    <source>
        <dbReference type="ARBA" id="ARBA00022927"/>
    </source>
</evidence>
<dbReference type="GO" id="GO:0042147">
    <property type="term" value="P:retrograde transport, endosome to Golgi"/>
    <property type="evidence" value="ECO:0007669"/>
    <property type="project" value="TreeGrafter"/>
</dbReference>